<evidence type="ECO:0000256" key="4">
    <source>
        <dbReference type="ARBA" id="ARBA00022741"/>
    </source>
</evidence>
<feature type="region of interest" description="Disordered" evidence="9">
    <location>
        <begin position="391"/>
        <end position="411"/>
    </location>
</feature>
<dbReference type="Gene3D" id="3.30.420.510">
    <property type="match status" value="1"/>
</dbReference>
<dbReference type="CDD" id="cd24123">
    <property type="entry name" value="ASKHA_NBD_PanK-II_Pank4"/>
    <property type="match status" value="1"/>
</dbReference>
<evidence type="ECO:0000256" key="3">
    <source>
        <dbReference type="ARBA" id="ARBA00022692"/>
    </source>
</evidence>
<feature type="compositionally biased region" description="Basic and acidic residues" evidence="9">
    <location>
        <begin position="214"/>
        <end position="224"/>
    </location>
</feature>
<evidence type="ECO:0000256" key="11">
    <source>
        <dbReference type="SAM" id="SignalP"/>
    </source>
</evidence>
<keyword evidence="3 10" id="KW-0812">Transmembrane</keyword>
<feature type="compositionally biased region" description="Basic and acidic residues" evidence="9">
    <location>
        <begin position="165"/>
        <end position="175"/>
    </location>
</feature>
<comment type="similarity">
    <text evidence="2">Belongs to the GDT1 family.</text>
</comment>
<dbReference type="Gene3D" id="3.30.420.40">
    <property type="match status" value="1"/>
</dbReference>
<feature type="compositionally biased region" description="Basic and acidic residues" evidence="9">
    <location>
        <begin position="149"/>
        <end position="158"/>
    </location>
</feature>
<dbReference type="GO" id="GO:0015937">
    <property type="term" value="P:coenzyme A biosynthetic process"/>
    <property type="evidence" value="ECO:0007669"/>
    <property type="project" value="UniProtKB-KW"/>
</dbReference>
<dbReference type="NCBIfam" id="TIGR00555">
    <property type="entry name" value="panK_eukar"/>
    <property type="match status" value="1"/>
</dbReference>
<dbReference type="GO" id="GO:0005829">
    <property type="term" value="C:cytosol"/>
    <property type="evidence" value="ECO:0007669"/>
    <property type="project" value="TreeGrafter"/>
</dbReference>
<dbReference type="SUPFAM" id="SSF53067">
    <property type="entry name" value="Actin-like ATPase domain"/>
    <property type="match status" value="2"/>
</dbReference>
<evidence type="ECO:0000256" key="10">
    <source>
        <dbReference type="SAM" id="Phobius"/>
    </source>
</evidence>
<dbReference type="FunFam" id="3.30.420.510:FF:000005">
    <property type="entry name" value="Probable pantothenate kinase"/>
    <property type="match status" value="1"/>
</dbReference>
<dbReference type="Pfam" id="PF03630">
    <property type="entry name" value="Fumble"/>
    <property type="match status" value="1"/>
</dbReference>
<feature type="chain" id="PRO_5044501435" evidence="11">
    <location>
        <begin position="22"/>
        <end position="1042"/>
    </location>
</feature>
<dbReference type="GO" id="GO:0005634">
    <property type="term" value="C:nucleus"/>
    <property type="evidence" value="ECO:0007669"/>
    <property type="project" value="TreeGrafter"/>
</dbReference>
<keyword evidence="6 10" id="KW-1133">Transmembrane helix</keyword>
<dbReference type="Pfam" id="PF01169">
    <property type="entry name" value="GDT1"/>
    <property type="match status" value="2"/>
</dbReference>
<evidence type="ECO:0000256" key="8">
    <source>
        <dbReference type="ARBA" id="ARBA00023136"/>
    </source>
</evidence>
<feature type="transmembrane region" description="Helical" evidence="10">
    <location>
        <begin position="359"/>
        <end position="376"/>
    </location>
</feature>
<comment type="caution">
    <text evidence="12">The sequence shown here is derived from an EMBL/GenBank/DDBJ whole genome shotgun (WGS) entry which is preliminary data.</text>
</comment>
<proteinExistence type="inferred from homology"/>
<dbReference type="EMBL" id="QZAT01000021">
    <property type="protein sequence ID" value="THX31605.1"/>
    <property type="molecule type" value="Genomic_DNA"/>
</dbReference>
<protein>
    <submittedName>
        <fullName evidence="12">UPF0016-domain-containing protein</fullName>
    </submittedName>
</protein>
<reference evidence="12 13" key="1">
    <citation type="submission" date="2018-10" db="EMBL/GenBank/DDBJ databases">
        <title>Fifty Aureobasidium pullulans genomes reveal a recombining polyextremotolerant generalist.</title>
        <authorList>
            <person name="Gostincar C."/>
            <person name="Turk M."/>
            <person name="Zajc J."/>
            <person name="Gunde-Cimerman N."/>
        </authorList>
    </citation>
    <scope>NUCLEOTIDE SEQUENCE [LARGE SCALE GENOMIC DNA]</scope>
    <source>
        <strain evidence="12 13">EXF-10081</strain>
    </source>
</reference>
<keyword evidence="5" id="KW-0067">ATP-binding</keyword>
<feature type="region of interest" description="Disordered" evidence="9">
    <location>
        <begin position="122"/>
        <end position="240"/>
    </location>
</feature>
<feature type="transmembrane region" description="Helical" evidence="10">
    <location>
        <begin position="544"/>
        <end position="562"/>
    </location>
</feature>
<feature type="region of interest" description="Disordered" evidence="9">
    <location>
        <begin position="424"/>
        <end position="461"/>
    </location>
</feature>
<organism evidence="12 13">
    <name type="scientific">Aureobasidium pullulans</name>
    <name type="common">Black yeast</name>
    <name type="synonym">Pullularia pullulans</name>
    <dbReference type="NCBI Taxonomy" id="5580"/>
    <lineage>
        <taxon>Eukaryota</taxon>
        <taxon>Fungi</taxon>
        <taxon>Dikarya</taxon>
        <taxon>Ascomycota</taxon>
        <taxon>Pezizomycotina</taxon>
        <taxon>Dothideomycetes</taxon>
        <taxon>Dothideomycetidae</taxon>
        <taxon>Dothideales</taxon>
        <taxon>Saccotheciaceae</taxon>
        <taxon>Aureobasidium</taxon>
    </lineage>
</organism>
<feature type="transmembrane region" description="Helical" evidence="10">
    <location>
        <begin position="511"/>
        <end position="532"/>
    </location>
</feature>
<keyword evidence="8 10" id="KW-0472">Membrane</keyword>
<evidence type="ECO:0000256" key="1">
    <source>
        <dbReference type="ARBA" id="ARBA00004141"/>
    </source>
</evidence>
<dbReference type="PROSITE" id="PS01214">
    <property type="entry name" value="UPF0016"/>
    <property type="match status" value="1"/>
</dbReference>
<dbReference type="PANTHER" id="PTHR12280">
    <property type="entry name" value="PANTOTHENATE KINASE"/>
    <property type="match status" value="1"/>
</dbReference>
<feature type="compositionally biased region" description="Basic residues" evidence="9">
    <location>
        <begin position="426"/>
        <end position="438"/>
    </location>
</feature>
<dbReference type="InterPro" id="IPR004567">
    <property type="entry name" value="Type_II_PanK"/>
</dbReference>
<comment type="subcellular location">
    <subcellularLocation>
        <location evidence="1">Membrane</location>
        <topology evidence="1">Multi-pass membrane protein</topology>
    </subcellularLocation>
</comment>
<feature type="compositionally biased region" description="Basic and acidic residues" evidence="9">
    <location>
        <begin position="183"/>
        <end position="198"/>
    </location>
</feature>
<feature type="compositionally biased region" description="Low complexity" evidence="9">
    <location>
        <begin position="443"/>
        <end position="455"/>
    </location>
</feature>
<evidence type="ECO:0000313" key="12">
    <source>
        <dbReference type="EMBL" id="THX31605.1"/>
    </source>
</evidence>
<dbReference type="AlphaFoldDB" id="A0AB74JZP2"/>
<dbReference type="GO" id="GO:0004594">
    <property type="term" value="F:pantothenate kinase activity"/>
    <property type="evidence" value="ECO:0007669"/>
    <property type="project" value="TreeGrafter"/>
</dbReference>
<feature type="region of interest" description="Disordered" evidence="9">
    <location>
        <begin position="895"/>
        <end position="930"/>
    </location>
</feature>
<feature type="region of interest" description="Disordered" evidence="9">
    <location>
        <begin position="51"/>
        <end position="86"/>
    </location>
</feature>
<accession>A0AB74JZP2</accession>
<name>A0AB74JZP2_AURPU</name>
<feature type="compositionally biased region" description="Basic and acidic residues" evidence="9">
    <location>
        <begin position="122"/>
        <end position="138"/>
    </location>
</feature>
<keyword evidence="4" id="KW-0547">Nucleotide-binding</keyword>
<dbReference type="GO" id="GO:0046873">
    <property type="term" value="F:metal ion transmembrane transporter activity"/>
    <property type="evidence" value="ECO:0007669"/>
    <property type="project" value="InterPro"/>
</dbReference>
<feature type="signal peptide" evidence="11">
    <location>
        <begin position="1"/>
        <end position="21"/>
    </location>
</feature>
<evidence type="ECO:0000256" key="6">
    <source>
        <dbReference type="ARBA" id="ARBA00022989"/>
    </source>
</evidence>
<evidence type="ECO:0000313" key="13">
    <source>
        <dbReference type="Proteomes" id="UP000310374"/>
    </source>
</evidence>
<dbReference type="InterPro" id="IPR043129">
    <property type="entry name" value="ATPase_NBD"/>
</dbReference>
<dbReference type="GO" id="GO:0006816">
    <property type="term" value="P:calcium ion transport"/>
    <property type="evidence" value="ECO:0007669"/>
    <property type="project" value="UniProtKB-ARBA"/>
</dbReference>
<feature type="transmembrane region" description="Helical" evidence="10">
    <location>
        <begin position="470"/>
        <end position="491"/>
    </location>
</feature>
<feature type="transmembrane region" description="Helical" evidence="10">
    <location>
        <begin position="327"/>
        <end position="347"/>
    </location>
</feature>
<evidence type="ECO:0000256" key="7">
    <source>
        <dbReference type="ARBA" id="ARBA00022993"/>
    </source>
</evidence>
<keyword evidence="7" id="KW-0173">Coenzyme A biosynthesis</keyword>
<feature type="transmembrane region" description="Helical" evidence="10">
    <location>
        <begin position="297"/>
        <end position="320"/>
    </location>
</feature>
<dbReference type="PANTHER" id="PTHR12280:SF20">
    <property type="entry name" value="4'-PHOSPHOPANTETHEINE PHOSPHATASE"/>
    <property type="match status" value="1"/>
</dbReference>
<gene>
    <name evidence="12" type="ORF">D6D12_02715</name>
</gene>
<dbReference type="FunFam" id="3.30.420.40:FF:000115">
    <property type="entry name" value="Pantothenate kinase PanK"/>
    <property type="match status" value="1"/>
</dbReference>
<dbReference type="GO" id="GO:0016020">
    <property type="term" value="C:membrane"/>
    <property type="evidence" value="ECO:0007669"/>
    <property type="project" value="UniProtKB-SubCell"/>
</dbReference>
<dbReference type="Proteomes" id="UP000310374">
    <property type="component" value="Unassembled WGS sequence"/>
</dbReference>
<dbReference type="InterPro" id="IPR049555">
    <property type="entry name" value="GDT1-like_CS"/>
</dbReference>
<keyword evidence="11" id="KW-0732">Signal</keyword>
<evidence type="ECO:0000256" key="2">
    <source>
        <dbReference type="ARBA" id="ARBA00009190"/>
    </source>
</evidence>
<sequence length="1042" mass="112960">MRIRSPPSAVLLLLLPALVSSAALEPKAQDGVLVAKAPVAGAVKDYTAITTSSSRAPTQKPVVGTKDAPVDGLDGKPHAGPFVDITPEDKKKPVAVAEDLVKPLPTSLSKLKGADAKQFDAIPEKNDGVMDDVNRLAPKEGTTGTEGGVTERNKKDKAVQGQTGEKAEKKPETPKEAPPLPHSEQERMDKDSPEKVKDAINPVGKPKGAQGLEKPADLPDKPHEIPAPAPKKAADLDTKEKDALAHAAALEAAGSSGSLSHTVGSTLKETLPYTEGKQVTPGLADGTEGIIQPFHSFVLAFTMIIFSEIGDKTFLVAALMAMRHPQLVVFSGAFSALIAMTVLSAVLGHAVPTLLPKHLTAWLAAGLFLIFGGKLLREGLEMDKDAGVGEEMQEVEAELEEKEHLARKEGRRRSSVSPYVLEAGRGRRSGSRSAHKLPARAQSPSSDSSRSPSPSGRGAKASVSNALGGLNNLLGLLLSPAWVQTFVMTFLGEWGDRSQIATIAMAAGQDYWWVTGGAIAGHCICTGIAVIGGRALAGKVSLRVVTLGGAIAFLVFGVIYFFEAFFPHRLNILLRCRVPLLERFFLRMADRQPPLKRRRVSSSAEDMQHSIVDPGTIKINVSGAYIIDNGEAQSPSSESGTEDQGYEHDRRDIRLPNHTSVVSHVAADIGGSLAKVVYFSREPGAKEPGGRLHFLRFETEKIDTCIEFMRELTKKQKRANGGKQSELCVMATGGGAFKYYDRIKERLGVDVMREDEMECLIQGLDFFITEIPNEVFTYHDEDQENLIHYTDARADVYPYLLVNIGSGVSMIKVEGPSKFQRIGGTSLGGGTLWGLLSLLTGARTFDDMLAMADAGDNSTVDLLVGDIYGQGMGYDKIGLSERTIASSFGKVFKRKREAEQNAEDGQPQHEDRPERYDTATPEGAAKQQSDRKFDIGEGRMFAPQDISRSLLYAVSNNIGQIAYLQSEKHNLKHIYFGGSFIRGHRQTIHTLSFAIKFWSKGNKQAYFLRHEGYLGAVGAFLKRQPRNFGRRASVHDEVLNEE</sequence>
<dbReference type="GO" id="GO:0005524">
    <property type="term" value="F:ATP binding"/>
    <property type="evidence" value="ECO:0007669"/>
    <property type="project" value="UniProtKB-KW"/>
</dbReference>
<evidence type="ECO:0000256" key="5">
    <source>
        <dbReference type="ARBA" id="ARBA00022840"/>
    </source>
</evidence>
<dbReference type="InterPro" id="IPR001727">
    <property type="entry name" value="GDT1-like"/>
</dbReference>
<feature type="compositionally biased region" description="Basic and acidic residues" evidence="9">
    <location>
        <begin position="906"/>
        <end position="917"/>
    </location>
</feature>
<evidence type="ECO:0000256" key="9">
    <source>
        <dbReference type="SAM" id="MobiDB-lite"/>
    </source>
</evidence>
<feature type="compositionally biased region" description="Acidic residues" evidence="9">
    <location>
        <begin position="391"/>
        <end position="400"/>
    </location>
</feature>